<evidence type="ECO:0000256" key="5">
    <source>
        <dbReference type="ARBA" id="ARBA00023239"/>
    </source>
</evidence>
<dbReference type="GO" id="GO:0005524">
    <property type="term" value="F:ATP binding"/>
    <property type="evidence" value="ECO:0007669"/>
    <property type="project" value="UniProtKB-KW"/>
</dbReference>
<reference evidence="8" key="1">
    <citation type="submission" date="2020-10" db="EMBL/GenBank/DDBJ databases">
        <authorList>
            <person name="Gilroy R."/>
        </authorList>
    </citation>
    <scope>NUCLEOTIDE SEQUENCE</scope>
    <source>
        <strain evidence="8">1383</strain>
    </source>
</reference>
<gene>
    <name evidence="8" type="ORF">IAC44_07280</name>
</gene>
<dbReference type="EMBL" id="DVLY01000187">
    <property type="protein sequence ID" value="HIT98621.1"/>
    <property type="molecule type" value="Genomic_DNA"/>
</dbReference>
<protein>
    <submittedName>
        <fullName evidence="8">Diphosphomevalonate decarboxylase</fullName>
    </submittedName>
</protein>
<accession>A0A9D1HAQ9</accession>
<dbReference type="Gene3D" id="3.30.230.10">
    <property type="match status" value="1"/>
</dbReference>
<feature type="domain" description="Mvd1 C-terminal" evidence="6">
    <location>
        <begin position="210"/>
        <end position="338"/>
    </location>
</feature>
<dbReference type="Pfam" id="PF22700">
    <property type="entry name" value="MVD-like_N"/>
    <property type="match status" value="1"/>
</dbReference>
<evidence type="ECO:0000259" key="7">
    <source>
        <dbReference type="Pfam" id="PF22700"/>
    </source>
</evidence>
<dbReference type="GO" id="GO:0016831">
    <property type="term" value="F:carboxy-lyase activity"/>
    <property type="evidence" value="ECO:0007669"/>
    <property type="project" value="InterPro"/>
</dbReference>
<dbReference type="SUPFAM" id="SSF54211">
    <property type="entry name" value="Ribosomal protein S5 domain 2-like"/>
    <property type="match status" value="1"/>
</dbReference>
<dbReference type="SUPFAM" id="SSF55060">
    <property type="entry name" value="GHMP Kinase, C-terminal domain"/>
    <property type="match status" value="1"/>
</dbReference>
<keyword evidence="1" id="KW-0444">Lipid biosynthesis</keyword>
<dbReference type="Gene3D" id="3.30.70.890">
    <property type="entry name" value="GHMP kinase, C-terminal domain"/>
    <property type="match status" value="1"/>
</dbReference>
<dbReference type="Proteomes" id="UP000824161">
    <property type="component" value="Unassembled WGS sequence"/>
</dbReference>
<dbReference type="PIRSF" id="PIRSF015950">
    <property type="entry name" value="Mev_P_decrbx"/>
    <property type="match status" value="1"/>
</dbReference>
<evidence type="ECO:0000313" key="9">
    <source>
        <dbReference type="Proteomes" id="UP000824161"/>
    </source>
</evidence>
<dbReference type="PANTHER" id="PTHR10977">
    <property type="entry name" value="DIPHOSPHOMEVALONATE DECARBOXYLASE"/>
    <property type="match status" value="1"/>
</dbReference>
<name>A0A9D1HAQ9_9FLAO</name>
<keyword evidence="3" id="KW-0067">ATP-binding</keyword>
<organism evidence="8 9">
    <name type="scientific">Candidatus Merdimorpha stercoravium</name>
    <dbReference type="NCBI Taxonomy" id="2840863"/>
    <lineage>
        <taxon>Bacteria</taxon>
        <taxon>Pseudomonadati</taxon>
        <taxon>Bacteroidota</taxon>
        <taxon>Flavobacteriia</taxon>
        <taxon>Flavobacteriales</taxon>
        <taxon>Candidatus Merdimorpha</taxon>
    </lineage>
</organism>
<keyword evidence="2" id="KW-0547">Nucleotide-binding</keyword>
<dbReference type="InterPro" id="IPR041431">
    <property type="entry name" value="Mvd1_C"/>
</dbReference>
<dbReference type="PANTHER" id="PTHR10977:SF3">
    <property type="entry name" value="DIPHOSPHOMEVALONATE DECARBOXYLASE"/>
    <property type="match status" value="1"/>
</dbReference>
<dbReference type="InterPro" id="IPR053859">
    <property type="entry name" value="MVD-like_N"/>
</dbReference>
<dbReference type="InterPro" id="IPR005935">
    <property type="entry name" value="Mev_decarb"/>
</dbReference>
<evidence type="ECO:0000256" key="4">
    <source>
        <dbReference type="ARBA" id="ARBA00023098"/>
    </source>
</evidence>
<dbReference type="Pfam" id="PF18376">
    <property type="entry name" value="MDD_C"/>
    <property type="match status" value="1"/>
</dbReference>
<sequence length="361" mass="39581">MLDIACLPAGKPAYRTRWTCPSNIAIVKYWGKREGQLPANPSVSLTLEACRTDTTLEVSPRGGEEKDRPYRIEVHLDGQPAPGFIPKIEQFFDRIAPYAPYLRDYAFVLHTSNSFPHSSGIASSASGLGALAACLVDFENACSAPLTQDNFLRRVSFYARLGSGSASRSIYPGIVLWGECSSVPASSDLYAVPLPEADIHPVFRDLRDTVLLIEHGAKSVSSTAGHALMKGHPYAPARFAQAREHVERLREILRRGDIEAFGALAEREALTLHAMMMTADPCYILFKPATIAVLEAVWQYRKETLVPLYFTLDAGANVHLLYPASAEVPVREFIATALSPLCQGRMIHDRVGTQGVRKAAL</sequence>
<comment type="caution">
    <text evidence="8">The sequence shown here is derived from an EMBL/GenBank/DDBJ whole genome shotgun (WGS) entry which is preliminary data.</text>
</comment>
<keyword evidence="4" id="KW-0443">Lipid metabolism</keyword>
<proteinExistence type="predicted"/>
<dbReference type="GO" id="GO:0008299">
    <property type="term" value="P:isoprenoid biosynthetic process"/>
    <property type="evidence" value="ECO:0007669"/>
    <property type="project" value="InterPro"/>
</dbReference>
<dbReference type="InterPro" id="IPR020568">
    <property type="entry name" value="Ribosomal_Su5_D2-typ_SF"/>
</dbReference>
<feature type="domain" description="Diphosphomevalonate decarboxylase-like N-terminal" evidence="7">
    <location>
        <begin position="21"/>
        <end position="182"/>
    </location>
</feature>
<dbReference type="InterPro" id="IPR014721">
    <property type="entry name" value="Ribsml_uS5_D2-typ_fold_subgr"/>
</dbReference>
<evidence type="ECO:0000259" key="6">
    <source>
        <dbReference type="Pfam" id="PF18376"/>
    </source>
</evidence>
<keyword evidence="5" id="KW-0456">Lyase</keyword>
<evidence type="ECO:0000313" key="8">
    <source>
        <dbReference type="EMBL" id="HIT98621.1"/>
    </source>
</evidence>
<evidence type="ECO:0000256" key="2">
    <source>
        <dbReference type="ARBA" id="ARBA00022741"/>
    </source>
</evidence>
<dbReference type="InterPro" id="IPR036554">
    <property type="entry name" value="GHMP_kinase_C_sf"/>
</dbReference>
<dbReference type="AlphaFoldDB" id="A0A9D1HAQ9"/>
<evidence type="ECO:0000256" key="1">
    <source>
        <dbReference type="ARBA" id="ARBA00022516"/>
    </source>
</evidence>
<evidence type="ECO:0000256" key="3">
    <source>
        <dbReference type="ARBA" id="ARBA00022840"/>
    </source>
</evidence>
<reference evidence="8" key="2">
    <citation type="journal article" date="2021" name="PeerJ">
        <title>Extensive microbial diversity within the chicken gut microbiome revealed by metagenomics and culture.</title>
        <authorList>
            <person name="Gilroy R."/>
            <person name="Ravi A."/>
            <person name="Getino M."/>
            <person name="Pursley I."/>
            <person name="Horton D.L."/>
            <person name="Alikhan N.F."/>
            <person name="Baker D."/>
            <person name="Gharbi K."/>
            <person name="Hall N."/>
            <person name="Watson M."/>
            <person name="Adriaenssens E.M."/>
            <person name="Foster-Nyarko E."/>
            <person name="Jarju S."/>
            <person name="Secka A."/>
            <person name="Antonio M."/>
            <person name="Oren A."/>
            <person name="Chaudhuri R.R."/>
            <person name="La Ragione R."/>
            <person name="Hildebrand F."/>
            <person name="Pallen M.J."/>
        </authorList>
    </citation>
    <scope>NUCLEOTIDE SEQUENCE</scope>
    <source>
        <strain evidence="8">1383</strain>
    </source>
</reference>